<dbReference type="OrthoDB" id="5195673at2"/>
<comment type="caution">
    <text evidence="1">The sequence shown here is derived from an EMBL/GenBank/DDBJ whole genome shotgun (WGS) entry which is preliminary data.</text>
</comment>
<organism evidence="1 2">
    <name type="scientific">Actinoplanes awajinensis subsp. mycoplanecinus</name>
    <dbReference type="NCBI Taxonomy" id="135947"/>
    <lineage>
        <taxon>Bacteria</taxon>
        <taxon>Bacillati</taxon>
        <taxon>Actinomycetota</taxon>
        <taxon>Actinomycetes</taxon>
        <taxon>Micromonosporales</taxon>
        <taxon>Micromonosporaceae</taxon>
        <taxon>Actinoplanes</taxon>
    </lineage>
</organism>
<gene>
    <name evidence="1" type="ORF">ADL15_23710</name>
</gene>
<dbReference type="AlphaFoldDB" id="A0A101JPT9"/>
<evidence type="ECO:0000313" key="2">
    <source>
        <dbReference type="Proteomes" id="UP000053244"/>
    </source>
</evidence>
<accession>A0A101JPT9</accession>
<evidence type="ECO:0000313" key="1">
    <source>
        <dbReference type="EMBL" id="KUL30958.1"/>
    </source>
</evidence>
<name>A0A101JPT9_9ACTN</name>
<dbReference type="Proteomes" id="UP000053244">
    <property type="component" value="Unassembled WGS sequence"/>
</dbReference>
<protein>
    <submittedName>
        <fullName evidence="1">Uncharacterized protein</fullName>
    </submittedName>
</protein>
<sequence length="99" mass="11046">MTTEPDAELNRAVTVFVWGDQGRPWPSSHPGAVSRAFGDAAPELLRRIAVLIRTVDRILPGTDLTVYAHRVEETLRADHPELDQAARAALVNRSTYAWR</sequence>
<dbReference type="RefSeq" id="WP_067695200.1">
    <property type="nucleotide sequence ID" value="NZ_LLZH01000234.1"/>
</dbReference>
<dbReference type="EMBL" id="LLZH01000234">
    <property type="protein sequence ID" value="KUL30958.1"/>
    <property type="molecule type" value="Genomic_DNA"/>
</dbReference>
<keyword evidence="2" id="KW-1185">Reference proteome</keyword>
<proteinExistence type="predicted"/>
<reference evidence="1 2" key="1">
    <citation type="submission" date="2015-10" db="EMBL/GenBank/DDBJ databases">
        <authorList>
            <person name="Gilbert D.G."/>
        </authorList>
    </citation>
    <scope>NUCLEOTIDE SEQUENCE [LARGE SCALE GENOMIC DNA]</scope>
    <source>
        <strain evidence="1 2">NRRL B-16712</strain>
    </source>
</reference>